<dbReference type="CTD" id="34449"/>
<dbReference type="Pfam" id="PF25344">
    <property type="entry name" value="PH_LRR1"/>
    <property type="match status" value="1"/>
</dbReference>
<keyword evidence="3" id="KW-0539">Nucleus</keyword>
<dbReference type="Gene3D" id="3.80.10.10">
    <property type="entry name" value="Ribonuclease Inhibitor"/>
    <property type="match status" value="2"/>
</dbReference>
<dbReference type="SMART" id="SM00369">
    <property type="entry name" value="LRR_TYP"/>
    <property type="match status" value="4"/>
</dbReference>
<evidence type="ECO:0000256" key="1">
    <source>
        <dbReference type="ARBA" id="ARBA00022614"/>
    </source>
</evidence>
<dbReference type="Pfam" id="PF13855">
    <property type="entry name" value="LRR_8"/>
    <property type="match status" value="1"/>
</dbReference>
<dbReference type="AlphaFoldDB" id="A0AAJ7CH00"/>
<dbReference type="PANTHER" id="PTHR48051:SF52">
    <property type="entry name" value="LEUCINE-RICH REPEAT PROTEIN 1"/>
    <property type="match status" value="1"/>
</dbReference>
<organism evidence="5 6">
    <name type="scientific">Cephus cinctus</name>
    <name type="common">Wheat stem sawfly</name>
    <dbReference type="NCBI Taxonomy" id="211228"/>
    <lineage>
        <taxon>Eukaryota</taxon>
        <taxon>Metazoa</taxon>
        <taxon>Ecdysozoa</taxon>
        <taxon>Arthropoda</taxon>
        <taxon>Hexapoda</taxon>
        <taxon>Insecta</taxon>
        <taxon>Pterygota</taxon>
        <taxon>Neoptera</taxon>
        <taxon>Endopterygota</taxon>
        <taxon>Hymenoptera</taxon>
        <taxon>Cephoidea</taxon>
        <taxon>Cephidae</taxon>
        <taxon>Cephus</taxon>
    </lineage>
</organism>
<dbReference type="InterPro" id="IPR057437">
    <property type="entry name" value="PIF1/LRR1_PH"/>
</dbReference>
<evidence type="ECO:0000313" key="6">
    <source>
        <dbReference type="RefSeq" id="XP_015609820.1"/>
    </source>
</evidence>
<dbReference type="Pfam" id="PF00560">
    <property type="entry name" value="LRR_1"/>
    <property type="match status" value="1"/>
</dbReference>
<proteinExistence type="predicted"/>
<dbReference type="InterPro" id="IPR050216">
    <property type="entry name" value="LRR_domain-containing"/>
</dbReference>
<protein>
    <submittedName>
        <fullName evidence="6">Leucine-rich repeat protein 1</fullName>
    </submittedName>
</protein>
<evidence type="ECO:0000313" key="5">
    <source>
        <dbReference type="Proteomes" id="UP000694920"/>
    </source>
</evidence>
<feature type="domain" description="PIF1/LRR1 pleckstrin homology" evidence="4">
    <location>
        <begin position="1"/>
        <end position="109"/>
    </location>
</feature>
<dbReference type="InterPro" id="IPR001611">
    <property type="entry name" value="Leu-rich_rpt"/>
</dbReference>
<dbReference type="Proteomes" id="UP000694920">
    <property type="component" value="Unplaced"/>
</dbReference>
<dbReference type="GO" id="GO:0005737">
    <property type="term" value="C:cytoplasm"/>
    <property type="evidence" value="ECO:0007669"/>
    <property type="project" value="TreeGrafter"/>
</dbReference>
<dbReference type="GeneID" id="107274801"/>
<name>A0AAJ7CH00_CEPCN</name>
<accession>A0AAJ7CH00</accession>
<dbReference type="KEGG" id="ccin:107274801"/>
<dbReference type="SUPFAM" id="SSF52058">
    <property type="entry name" value="L domain-like"/>
    <property type="match status" value="1"/>
</dbReference>
<sequence length="412" mass="46611">MKLMCTVEVSNRLLSSTNIPWKRKGQRSCLGIGRNSLKDDELYIFLQTPQNRQGVKYKVDHNIEKVFTKFINDGKATIRIIEPPHDLIITGDAVQLKSFLHVLKLGVYNKPQLDVLSISNLKPKSLTAGPKTKVTIRKKSEYPVLQGFPRTTEELCIIGLERKSFDRQILRLQRLRVLNLTENQITSLPKEMGSLPNLQELILAQNHLGKMPMSNWTWLDGEGVAKSLKLLDISCNGMHIVPEKIRKLTALVTLKMSRNVLKVLPQSIGSMTNLRYLDLSMNDLSHLPGSIKNLRLMNIDVSGNLLNGVNRYVVHSMKFPSLVELASRRFLKTRKLYDASTIPYTLVKYLDEAQYCVCGSAFFDSYLRRPVPFNLNDIAASIRTSGDCIVPLDCYFCSTQCLAQASLNMVIL</sequence>
<dbReference type="InterPro" id="IPR003591">
    <property type="entry name" value="Leu-rich_rpt_typical-subtyp"/>
</dbReference>
<keyword evidence="5" id="KW-1185">Reference proteome</keyword>
<gene>
    <name evidence="6" type="primary">LOC107274801</name>
</gene>
<evidence type="ECO:0000256" key="3">
    <source>
        <dbReference type="ARBA" id="ARBA00023242"/>
    </source>
</evidence>
<reference evidence="6" key="1">
    <citation type="submission" date="2025-08" db="UniProtKB">
        <authorList>
            <consortium name="RefSeq"/>
        </authorList>
    </citation>
    <scope>IDENTIFICATION</scope>
</reference>
<keyword evidence="1" id="KW-0433">Leucine-rich repeat</keyword>
<keyword evidence="2" id="KW-0677">Repeat</keyword>
<evidence type="ECO:0000259" key="4">
    <source>
        <dbReference type="Pfam" id="PF25344"/>
    </source>
</evidence>
<dbReference type="PROSITE" id="PS51450">
    <property type="entry name" value="LRR"/>
    <property type="match status" value="2"/>
</dbReference>
<dbReference type="RefSeq" id="XP_015609820.1">
    <property type="nucleotide sequence ID" value="XM_015754334.2"/>
</dbReference>
<dbReference type="InterPro" id="IPR032675">
    <property type="entry name" value="LRR_dom_sf"/>
</dbReference>
<dbReference type="PANTHER" id="PTHR48051">
    <property type="match status" value="1"/>
</dbReference>
<evidence type="ECO:0000256" key="2">
    <source>
        <dbReference type="ARBA" id="ARBA00022737"/>
    </source>
</evidence>